<dbReference type="Pfam" id="PF01883">
    <property type="entry name" value="FeS_assembly_P"/>
    <property type="match status" value="1"/>
</dbReference>
<dbReference type="SUPFAM" id="SSF117916">
    <property type="entry name" value="Fe-S cluster assembly (FSCA) domain-like"/>
    <property type="match status" value="1"/>
</dbReference>
<sequence>MTSPDALRAAVGAVIDPELRRSLGELGMIESVDVDGLTARITVLLTIEACPKRSDIEADVRAAALALDGIETVDLTLGVMSADARKALSARLHGGRTADDRFGPKSLVRVIAVSSGKGGVGKSTVAANLAVALAARGQKVGLLDADVHGFSIPGLLGIPGEKPTKVEDMILPPRAFDVGVISIGMFVDPHTPVSWRGPMMHRTINQFLSDVYFGDLDVLVCDLPPGTGDVAISLGQLVPTADVLVVTTPQASASDIAERSGLVARQLGQRVIGVVENMSDWTDVNGVAHTMFGTGGGAEVAARLDVPLFGSIPLTPSLIAAGNNGTPFSNGDRTDVAVIAFDRIVDAVIESAPQRGSASIPLSV</sequence>
<keyword evidence="2" id="KW-0547">Nucleotide-binding</keyword>
<evidence type="ECO:0000256" key="4">
    <source>
        <dbReference type="ARBA" id="ARBA00023004"/>
    </source>
</evidence>
<accession>A0A6J6BNP5</accession>
<dbReference type="InterPro" id="IPR019591">
    <property type="entry name" value="Mrp/NBP35_ATP-bd"/>
</dbReference>
<dbReference type="EMBL" id="CAEZSG010000098">
    <property type="protein sequence ID" value="CAB4540023.1"/>
    <property type="molecule type" value="Genomic_DNA"/>
</dbReference>
<dbReference type="GO" id="GO:0046872">
    <property type="term" value="F:metal ion binding"/>
    <property type="evidence" value="ECO:0007669"/>
    <property type="project" value="UniProtKB-KW"/>
</dbReference>
<dbReference type="Gene3D" id="3.40.50.300">
    <property type="entry name" value="P-loop containing nucleotide triphosphate hydrolases"/>
    <property type="match status" value="1"/>
</dbReference>
<dbReference type="GO" id="GO:0005524">
    <property type="term" value="F:ATP binding"/>
    <property type="evidence" value="ECO:0007669"/>
    <property type="project" value="UniProtKB-KW"/>
</dbReference>
<reference evidence="7" key="1">
    <citation type="submission" date="2020-05" db="EMBL/GenBank/DDBJ databases">
        <authorList>
            <person name="Chiriac C."/>
            <person name="Salcher M."/>
            <person name="Ghai R."/>
            <person name="Kavagutti S V."/>
        </authorList>
    </citation>
    <scope>NUCLEOTIDE SEQUENCE</scope>
</reference>
<dbReference type="InterPro" id="IPR033756">
    <property type="entry name" value="YlxH/NBP35"/>
</dbReference>
<evidence type="ECO:0000256" key="1">
    <source>
        <dbReference type="ARBA" id="ARBA00022723"/>
    </source>
</evidence>
<dbReference type="GO" id="GO:0140663">
    <property type="term" value="F:ATP-dependent FeS chaperone activity"/>
    <property type="evidence" value="ECO:0007669"/>
    <property type="project" value="InterPro"/>
</dbReference>
<proteinExistence type="inferred from homology"/>
<keyword evidence="3" id="KW-0067">ATP-binding</keyword>
<evidence type="ECO:0000256" key="5">
    <source>
        <dbReference type="ARBA" id="ARBA00023014"/>
    </source>
</evidence>
<evidence type="ECO:0000313" key="8">
    <source>
        <dbReference type="EMBL" id="CAB4866163.1"/>
    </source>
</evidence>
<dbReference type="SUPFAM" id="SSF52540">
    <property type="entry name" value="P-loop containing nucleoside triphosphate hydrolases"/>
    <property type="match status" value="1"/>
</dbReference>
<dbReference type="EMBL" id="CAFBLF010000085">
    <property type="protein sequence ID" value="CAB4866163.1"/>
    <property type="molecule type" value="Genomic_DNA"/>
</dbReference>
<dbReference type="Gene3D" id="3.30.300.130">
    <property type="entry name" value="Fe-S cluster assembly (FSCA)"/>
    <property type="match status" value="1"/>
</dbReference>
<organism evidence="7">
    <name type="scientific">freshwater metagenome</name>
    <dbReference type="NCBI Taxonomy" id="449393"/>
    <lineage>
        <taxon>unclassified sequences</taxon>
        <taxon>metagenomes</taxon>
        <taxon>ecological metagenomes</taxon>
    </lineage>
</organism>
<dbReference type="InterPro" id="IPR034904">
    <property type="entry name" value="FSCA_dom_sf"/>
</dbReference>
<feature type="domain" description="MIP18 family-like" evidence="6">
    <location>
        <begin position="5"/>
        <end position="74"/>
    </location>
</feature>
<dbReference type="HAMAP" id="MF_02040">
    <property type="entry name" value="Mrp_NBP35"/>
    <property type="match status" value="1"/>
</dbReference>
<dbReference type="Pfam" id="PF10609">
    <property type="entry name" value="ParA"/>
    <property type="match status" value="1"/>
</dbReference>
<name>A0A6J6BNP5_9ZZZZ</name>
<evidence type="ECO:0000256" key="3">
    <source>
        <dbReference type="ARBA" id="ARBA00022840"/>
    </source>
</evidence>
<dbReference type="GO" id="GO:0051539">
    <property type="term" value="F:4 iron, 4 sulfur cluster binding"/>
    <property type="evidence" value="ECO:0007669"/>
    <property type="project" value="TreeGrafter"/>
</dbReference>
<dbReference type="InterPro" id="IPR002744">
    <property type="entry name" value="MIP18-like"/>
</dbReference>
<evidence type="ECO:0000259" key="6">
    <source>
        <dbReference type="Pfam" id="PF01883"/>
    </source>
</evidence>
<dbReference type="AlphaFoldDB" id="A0A6J6BNP5"/>
<gene>
    <name evidence="7" type="ORF">UFOPK1413_00683</name>
    <name evidence="8" type="ORF">UFOPK3339_00654</name>
</gene>
<evidence type="ECO:0000313" key="7">
    <source>
        <dbReference type="EMBL" id="CAB4540023.1"/>
    </source>
</evidence>
<keyword evidence="5" id="KW-0411">Iron-sulfur</keyword>
<keyword evidence="1" id="KW-0479">Metal-binding</keyword>
<evidence type="ECO:0000256" key="2">
    <source>
        <dbReference type="ARBA" id="ARBA00022741"/>
    </source>
</evidence>
<keyword evidence="4" id="KW-0408">Iron</keyword>
<dbReference type="InterPro" id="IPR044304">
    <property type="entry name" value="NUBPL-like"/>
</dbReference>
<dbReference type="InterPro" id="IPR027417">
    <property type="entry name" value="P-loop_NTPase"/>
</dbReference>
<dbReference type="GO" id="GO:0016226">
    <property type="term" value="P:iron-sulfur cluster assembly"/>
    <property type="evidence" value="ECO:0007669"/>
    <property type="project" value="InterPro"/>
</dbReference>
<dbReference type="PANTHER" id="PTHR42961:SF2">
    <property type="entry name" value="IRON-SULFUR PROTEIN NUBPL"/>
    <property type="match status" value="1"/>
</dbReference>
<dbReference type="PANTHER" id="PTHR42961">
    <property type="entry name" value="IRON-SULFUR PROTEIN NUBPL"/>
    <property type="match status" value="1"/>
</dbReference>
<protein>
    <submittedName>
        <fullName evidence="7">Unannotated protein</fullName>
    </submittedName>
</protein>
<dbReference type="CDD" id="cd02037">
    <property type="entry name" value="Mrp_NBP35"/>
    <property type="match status" value="1"/>
</dbReference>